<protein>
    <recommendedName>
        <fullName evidence="1">Putative nitroreductase TM1586 domain-containing protein</fullName>
    </recommendedName>
</protein>
<proteinExistence type="predicted"/>
<dbReference type="EMBL" id="MLAK01000100">
    <property type="protein sequence ID" value="OHT16543.1"/>
    <property type="molecule type" value="Genomic_DNA"/>
</dbReference>
<accession>A0A1J4KZ66</accession>
<dbReference type="Proteomes" id="UP000179807">
    <property type="component" value="Unassembled WGS sequence"/>
</dbReference>
<dbReference type="AlphaFoldDB" id="A0A1J4KZ66"/>
<feature type="domain" description="Putative nitroreductase TM1586" evidence="1">
    <location>
        <begin position="13"/>
        <end position="241"/>
    </location>
</feature>
<dbReference type="GeneID" id="94831761"/>
<name>A0A1J4KZ66_9EUKA</name>
<keyword evidence="3" id="KW-1185">Reference proteome</keyword>
<dbReference type="Gene3D" id="3.40.109.10">
    <property type="entry name" value="NADH Oxidase"/>
    <property type="match status" value="1"/>
</dbReference>
<dbReference type="Pfam" id="PF14512">
    <property type="entry name" value="TM1586_NiRdase"/>
    <property type="match status" value="1"/>
</dbReference>
<dbReference type="RefSeq" id="XP_068369679.1">
    <property type="nucleotide sequence ID" value="XM_068497057.1"/>
</dbReference>
<evidence type="ECO:0000259" key="1">
    <source>
        <dbReference type="Pfam" id="PF14512"/>
    </source>
</evidence>
<evidence type="ECO:0000313" key="2">
    <source>
        <dbReference type="EMBL" id="OHT16543.1"/>
    </source>
</evidence>
<dbReference type="InterPro" id="IPR029478">
    <property type="entry name" value="TM1586_NiRdase"/>
</dbReference>
<comment type="caution">
    <text evidence="2">The sequence shown here is derived from an EMBL/GenBank/DDBJ whole genome shotgun (WGS) entry which is preliminary data.</text>
</comment>
<organism evidence="2 3">
    <name type="scientific">Tritrichomonas foetus</name>
    <dbReference type="NCBI Taxonomy" id="1144522"/>
    <lineage>
        <taxon>Eukaryota</taxon>
        <taxon>Metamonada</taxon>
        <taxon>Parabasalia</taxon>
        <taxon>Tritrichomonadida</taxon>
        <taxon>Tritrichomonadidae</taxon>
        <taxon>Tritrichomonas</taxon>
    </lineage>
</organism>
<dbReference type="OrthoDB" id="10265046at2759"/>
<dbReference type="VEuPathDB" id="TrichDB:TRFO_13134"/>
<dbReference type="GO" id="GO:0016491">
    <property type="term" value="F:oxidoreductase activity"/>
    <property type="evidence" value="ECO:0007669"/>
    <property type="project" value="InterPro"/>
</dbReference>
<reference evidence="2" key="1">
    <citation type="submission" date="2016-10" db="EMBL/GenBank/DDBJ databases">
        <authorList>
            <person name="Benchimol M."/>
            <person name="Almeida L.G."/>
            <person name="Vasconcelos A.T."/>
            <person name="Perreira-Neves A."/>
            <person name="Rosa I.A."/>
            <person name="Tasca T."/>
            <person name="Bogo M.R."/>
            <person name="de Souza W."/>
        </authorList>
    </citation>
    <scope>NUCLEOTIDE SEQUENCE [LARGE SCALE GENOMIC DNA]</scope>
    <source>
        <strain evidence="2">K</strain>
    </source>
</reference>
<sequence length="276" mass="30581">MTQENETVSELSLVEAFKARHSCRSFKGTFPEEKKQILAEIVDDVNKLKTPFGSHVEIAIHGPGLGKMGFISNETGWLLQKIPNEIMDDVEKRNKAYTDASYLLQHAVMKMTQNRISTVWIAGTFSAKKAQESTPGFSVPAVVAFGEESTPHLMSKVIKFFSPGKRFPISDLFFDNVNKTAFNDQSSGQNLELFECVRSGPSAVNHQTWRFVVNENSIDLFNGKGDAYSIFDMGIAIANLEMICKEIKGKADIIIKEEAPEPSPLGGTYVATVSFE</sequence>
<evidence type="ECO:0000313" key="3">
    <source>
        <dbReference type="Proteomes" id="UP000179807"/>
    </source>
</evidence>
<gene>
    <name evidence="2" type="ORF">TRFO_13134</name>
</gene>
<dbReference type="InterPro" id="IPR000415">
    <property type="entry name" value="Nitroreductase-like"/>
</dbReference>
<dbReference type="SUPFAM" id="SSF55469">
    <property type="entry name" value="FMN-dependent nitroreductase-like"/>
    <property type="match status" value="2"/>
</dbReference>